<dbReference type="GO" id="GO:0005634">
    <property type="term" value="C:nucleus"/>
    <property type="evidence" value="ECO:0007669"/>
    <property type="project" value="TreeGrafter"/>
</dbReference>
<evidence type="ECO:0000256" key="1">
    <source>
        <dbReference type="ARBA" id="ARBA00004496"/>
    </source>
</evidence>
<dbReference type="AlphaFoldDB" id="A0A8S4APA4"/>
<feature type="region of interest" description="Disordered" evidence="5">
    <location>
        <begin position="437"/>
        <end position="468"/>
    </location>
</feature>
<keyword evidence="4" id="KW-0677">Repeat</keyword>
<proteinExistence type="predicted"/>
<sequence length="634" mass="71448">MNSNSYLNKVRKQSVIFVPGAGHWLMAYRETEEQTNRATHRRVKENFCQEVKKADPPCGFTLDRQFLLQLHCVDEPAQLCSVNVSEQKLKTVKPEDLREFENVASIDASINSLCLGSFSCFASLRELILSLNGICNMTFEASDFPHLQVLDLSYNSLSGKDIISLSRLPQLKVLHLTGNQLHHLPPDLGSLSYDHTQLPAADRDGGFEALEVLMLDENKLSSGVFYSLRNLKRVKHLNLQGNRISEIPYLTTYSKSVEISDKEEKDPHTEEHLKTIETFPTDSLEEECNGAGAPLPELQLLNLANNKIATEEALVTAALFPKLREIDIHSNPLTTQRSGDPPFLTFYLHERLGIEIKRKQAPEVQKPPLKVSTHSKWKVEEKIPKVSKRPLSVSTACPTQTQTDKCETDVKITPRFEGRSGSIVPETREHFFMTEADHEPQSECEPSSGEREAADNRHKCRTGPEQSSCSEVMMDAKAIPDVLKSLEIQTAVRMLEHTVRNLHIYRESKPKLDSIQTLYKRKEKKVRYFSMHTMDSQSHRRFQCLLNLSLLLPPNPTQQPQPHLALFTTVVHTGSAIHSTGGNAGECKEALSLLSDMKKKYMMVHEKTIKEVASVDPDRIPDQGGPEPPPQQAL</sequence>
<evidence type="ECO:0000256" key="5">
    <source>
        <dbReference type="SAM" id="MobiDB-lite"/>
    </source>
</evidence>
<dbReference type="PRINTS" id="PR00019">
    <property type="entry name" value="LEURICHRPT"/>
</dbReference>
<keyword evidence="7" id="KW-1185">Reference proteome</keyword>
<keyword evidence="2" id="KW-0963">Cytoplasm</keyword>
<reference evidence="6" key="1">
    <citation type="submission" date="2021-05" db="EMBL/GenBank/DDBJ databases">
        <authorList>
            <person name="Tigano A."/>
        </authorList>
    </citation>
    <scope>NUCLEOTIDE SEQUENCE</scope>
</reference>
<dbReference type="Proteomes" id="UP000677803">
    <property type="component" value="Unassembled WGS sequence"/>
</dbReference>
<keyword evidence="3" id="KW-0433">Leucine-rich repeat</keyword>
<dbReference type="InterPro" id="IPR032675">
    <property type="entry name" value="LRR_dom_sf"/>
</dbReference>
<feature type="compositionally biased region" description="Basic and acidic residues" evidence="5">
    <location>
        <begin position="448"/>
        <end position="457"/>
    </location>
</feature>
<dbReference type="SUPFAM" id="SSF52058">
    <property type="entry name" value="L domain-like"/>
    <property type="match status" value="1"/>
</dbReference>
<dbReference type="Pfam" id="PF13855">
    <property type="entry name" value="LRR_8"/>
    <property type="match status" value="1"/>
</dbReference>
<protein>
    <submittedName>
        <fullName evidence="6">(Atlantic silverside) hypothetical protein</fullName>
    </submittedName>
</protein>
<comment type="subcellular location">
    <subcellularLocation>
        <location evidence="1">Cytoplasm</location>
    </subcellularLocation>
</comment>
<accession>A0A8S4APA4</accession>
<dbReference type="Gene3D" id="3.80.10.10">
    <property type="entry name" value="Ribonuclease Inhibitor"/>
    <property type="match status" value="2"/>
</dbReference>
<dbReference type="OrthoDB" id="1687175at2759"/>
<dbReference type="SMART" id="SM00369">
    <property type="entry name" value="LRR_TYP"/>
    <property type="match status" value="3"/>
</dbReference>
<dbReference type="PANTHER" id="PTHR22710">
    <property type="entry name" value="X-RAY RADIATION RESISTANCE ASSOCIATED PROTEIN 1 XRRA1"/>
    <property type="match status" value="1"/>
</dbReference>
<dbReference type="EMBL" id="CAJRST010004446">
    <property type="protein sequence ID" value="CAG5874478.1"/>
    <property type="molecule type" value="Genomic_DNA"/>
</dbReference>
<dbReference type="InterPro" id="IPR001611">
    <property type="entry name" value="Leu-rich_rpt"/>
</dbReference>
<evidence type="ECO:0000256" key="4">
    <source>
        <dbReference type="ARBA" id="ARBA00022737"/>
    </source>
</evidence>
<organism evidence="6 7">
    <name type="scientific">Menidia menidia</name>
    <name type="common">Atlantic silverside</name>
    <dbReference type="NCBI Taxonomy" id="238744"/>
    <lineage>
        <taxon>Eukaryota</taxon>
        <taxon>Metazoa</taxon>
        <taxon>Chordata</taxon>
        <taxon>Craniata</taxon>
        <taxon>Vertebrata</taxon>
        <taxon>Euteleostomi</taxon>
        <taxon>Actinopterygii</taxon>
        <taxon>Neopterygii</taxon>
        <taxon>Teleostei</taxon>
        <taxon>Neoteleostei</taxon>
        <taxon>Acanthomorphata</taxon>
        <taxon>Ovalentaria</taxon>
        <taxon>Atherinomorphae</taxon>
        <taxon>Atheriniformes</taxon>
        <taxon>Atherinopsidae</taxon>
        <taxon>Menidiinae</taxon>
        <taxon>Menidia</taxon>
    </lineage>
</organism>
<feature type="region of interest" description="Disordered" evidence="5">
    <location>
        <begin position="612"/>
        <end position="634"/>
    </location>
</feature>
<gene>
    <name evidence="6" type="ORF">MMEN_LOCUS5244</name>
</gene>
<dbReference type="PANTHER" id="PTHR22710:SF2">
    <property type="entry name" value="X-RAY RADIATION RESISTANCE-ASSOCIATED PROTEIN 1"/>
    <property type="match status" value="1"/>
</dbReference>
<comment type="caution">
    <text evidence="6">The sequence shown here is derived from an EMBL/GenBank/DDBJ whole genome shotgun (WGS) entry which is preliminary data.</text>
</comment>
<evidence type="ECO:0000256" key="3">
    <source>
        <dbReference type="ARBA" id="ARBA00022614"/>
    </source>
</evidence>
<evidence type="ECO:0000313" key="7">
    <source>
        <dbReference type="Proteomes" id="UP000677803"/>
    </source>
</evidence>
<dbReference type="GO" id="GO:0005737">
    <property type="term" value="C:cytoplasm"/>
    <property type="evidence" value="ECO:0007669"/>
    <property type="project" value="UniProtKB-SubCell"/>
</dbReference>
<name>A0A8S4APA4_9TELE</name>
<evidence type="ECO:0000256" key="2">
    <source>
        <dbReference type="ARBA" id="ARBA00022490"/>
    </source>
</evidence>
<evidence type="ECO:0000313" key="6">
    <source>
        <dbReference type="EMBL" id="CAG5874478.1"/>
    </source>
</evidence>
<dbReference type="PROSITE" id="PS51450">
    <property type="entry name" value="LRR"/>
    <property type="match status" value="3"/>
</dbReference>
<dbReference type="InterPro" id="IPR003591">
    <property type="entry name" value="Leu-rich_rpt_typical-subtyp"/>
</dbReference>